<accession>X1B7L1</accession>
<gene>
    <name evidence="2" type="ORF">S01H4_25855</name>
</gene>
<keyword evidence="1" id="KW-0472">Membrane</keyword>
<evidence type="ECO:0000313" key="2">
    <source>
        <dbReference type="EMBL" id="GAG80123.1"/>
    </source>
</evidence>
<keyword evidence="1" id="KW-1133">Transmembrane helix</keyword>
<evidence type="ECO:0000256" key="1">
    <source>
        <dbReference type="SAM" id="Phobius"/>
    </source>
</evidence>
<reference evidence="2" key="1">
    <citation type="journal article" date="2014" name="Front. Microbiol.">
        <title>High frequency of phylogenetically diverse reductive dehalogenase-homologous genes in deep subseafloor sedimentary metagenomes.</title>
        <authorList>
            <person name="Kawai M."/>
            <person name="Futagami T."/>
            <person name="Toyoda A."/>
            <person name="Takaki Y."/>
            <person name="Nishi S."/>
            <person name="Hori S."/>
            <person name="Arai W."/>
            <person name="Tsubouchi T."/>
            <person name="Morono Y."/>
            <person name="Uchiyama I."/>
            <person name="Ito T."/>
            <person name="Fujiyama A."/>
            <person name="Inagaki F."/>
            <person name="Takami H."/>
        </authorList>
    </citation>
    <scope>NUCLEOTIDE SEQUENCE</scope>
    <source>
        <strain evidence="2">Expedition CK06-06</strain>
    </source>
</reference>
<organism evidence="2">
    <name type="scientific">marine sediment metagenome</name>
    <dbReference type="NCBI Taxonomy" id="412755"/>
    <lineage>
        <taxon>unclassified sequences</taxon>
        <taxon>metagenomes</taxon>
        <taxon>ecological metagenomes</taxon>
    </lineage>
</organism>
<feature type="non-terminal residue" evidence="2">
    <location>
        <position position="1"/>
    </location>
</feature>
<protein>
    <submittedName>
        <fullName evidence="2">Uncharacterized protein</fullName>
    </submittedName>
</protein>
<keyword evidence="1" id="KW-0812">Transmembrane</keyword>
<name>X1B7L1_9ZZZZ</name>
<comment type="caution">
    <text evidence="2">The sequence shown here is derived from an EMBL/GenBank/DDBJ whole genome shotgun (WGS) entry which is preliminary data.</text>
</comment>
<sequence length="67" mass="6903">CYDIGAIVFFAFADNIEGTSANANSTIDDVVTYAIIVFTMLAIVPLILIGGLMLRSLGFFGGGGTGP</sequence>
<dbReference type="AlphaFoldDB" id="X1B7L1"/>
<feature type="transmembrane region" description="Helical" evidence="1">
    <location>
        <begin position="30"/>
        <end position="54"/>
    </location>
</feature>
<dbReference type="EMBL" id="BART01012369">
    <property type="protein sequence ID" value="GAG80123.1"/>
    <property type="molecule type" value="Genomic_DNA"/>
</dbReference>
<proteinExistence type="predicted"/>